<accession>A0ABV3EU72</accession>
<evidence type="ECO:0000313" key="1">
    <source>
        <dbReference type="EMBL" id="MEU9579725.1"/>
    </source>
</evidence>
<dbReference type="EMBL" id="JBEZNA010000054">
    <property type="protein sequence ID" value="MEU9579725.1"/>
    <property type="molecule type" value="Genomic_DNA"/>
</dbReference>
<comment type="caution">
    <text evidence="1">The sequence shown here is derived from an EMBL/GenBank/DDBJ whole genome shotgun (WGS) entry which is preliminary data.</text>
</comment>
<reference evidence="1 2" key="1">
    <citation type="submission" date="2024-06" db="EMBL/GenBank/DDBJ databases">
        <title>The Natural Products Discovery Center: Release of the First 8490 Sequenced Strains for Exploring Actinobacteria Biosynthetic Diversity.</title>
        <authorList>
            <person name="Kalkreuter E."/>
            <person name="Kautsar S.A."/>
            <person name="Yang D."/>
            <person name="Bader C.D."/>
            <person name="Teijaro C.N."/>
            <person name="Fluegel L."/>
            <person name="Davis C.M."/>
            <person name="Simpson J.R."/>
            <person name="Lauterbach L."/>
            <person name="Steele A.D."/>
            <person name="Gui C."/>
            <person name="Meng S."/>
            <person name="Li G."/>
            <person name="Viehrig K."/>
            <person name="Ye F."/>
            <person name="Su P."/>
            <person name="Kiefer A.F."/>
            <person name="Nichols A."/>
            <person name="Cepeda A.J."/>
            <person name="Yan W."/>
            <person name="Fan B."/>
            <person name="Jiang Y."/>
            <person name="Adhikari A."/>
            <person name="Zheng C.-J."/>
            <person name="Schuster L."/>
            <person name="Cowan T.M."/>
            <person name="Smanski M.J."/>
            <person name="Chevrette M.G."/>
            <person name="De Carvalho L.P.S."/>
            <person name="Shen B."/>
        </authorList>
    </citation>
    <scope>NUCLEOTIDE SEQUENCE [LARGE SCALE GENOMIC DNA]</scope>
    <source>
        <strain evidence="1 2">NPDC048117</strain>
    </source>
</reference>
<evidence type="ECO:0000313" key="2">
    <source>
        <dbReference type="Proteomes" id="UP001551584"/>
    </source>
</evidence>
<proteinExistence type="predicted"/>
<gene>
    <name evidence="1" type="ORF">AB0D95_21040</name>
</gene>
<name>A0ABV3EU72_9ACTN</name>
<organism evidence="1 2">
    <name type="scientific">Streptomyces chilikensis</name>
    <dbReference type="NCBI Taxonomy" id="1194079"/>
    <lineage>
        <taxon>Bacteria</taxon>
        <taxon>Bacillati</taxon>
        <taxon>Actinomycetota</taxon>
        <taxon>Actinomycetes</taxon>
        <taxon>Kitasatosporales</taxon>
        <taxon>Streptomycetaceae</taxon>
        <taxon>Streptomyces</taxon>
    </lineage>
</organism>
<protein>
    <submittedName>
        <fullName evidence="1">Uncharacterized protein</fullName>
    </submittedName>
</protein>
<keyword evidence="2" id="KW-1185">Reference proteome</keyword>
<sequence>MGEAEAARAYGRHPELLPGFVRDARGEDGRQVVVLRWEESRELARLSLSRFPAWNSASLDWSAVPPVESVEWDDGAGFASVLRRYAAGADGVVVFWGDLSVPTVVMPVEVAVRRGAELWDVGPEFWTYPLDGDVLVEARWGSPVVVGRIPPAPYPSP</sequence>
<dbReference type="Proteomes" id="UP001551584">
    <property type="component" value="Unassembled WGS sequence"/>
</dbReference>
<dbReference type="RefSeq" id="WP_359274899.1">
    <property type="nucleotide sequence ID" value="NZ_JBEZNA010000054.1"/>
</dbReference>